<gene>
    <name evidence="1" type="ORF">FDA94_25115</name>
</gene>
<dbReference type="Proteomes" id="UP000308705">
    <property type="component" value="Unassembled WGS sequence"/>
</dbReference>
<organism evidence="1 2">
    <name type="scientific">Herbidospora galbida</name>
    <dbReference type="NCBI Taxonomy" id="2575442"/>
    <lineage>
        <taxon>Bacteria</taxon>
        <taxon>Bacillati</taxon>
        <taxon>Actinomycetota</taxon>
        <taxon>Actinomycetes</taxon>
        <taxon>Streptosporangiales</taxon>
        <taxon>Streptosporangiaceae</taxon>
        <taxon>Herbidospora</taxon>
    </lineage>
</organism>
<protein>
    <recommendedName>
        <fullName evidence="3">Mce-associated membrane protein</fullName>
    </recommendedName>
</protein>
<accession>A0A4U3MCS1</accession>
<sequence length="211" mass="21933">MMNDGRRKGLFVAAVVVLAALGIYLTTLDDGGGEVGTAGPVGPESTRTVTAPPVAVPSQVATTPSAEFDVYSYLPLSRDQLGAAADLARRFTAAYGTYSYDDPVGRAGRLKAFTTVEFGDDLTRTVTSPAAVEHDSADQIVSKGSARLKSIRDMSANSVVVVVEGTAEITAVSGARNQVEDYAVTVVQAGADWRVYDLQLAGSGQDGDVTP</sequence>
<proteinExistence type="predicted"/>
<evidence type="ECO:0008006" key="3">
    <source>
        <dbReference type="Google" id="ProtNLM"/>
    </source>
</evidence>
<evidence type="ECO:0000313" key="2">
    <source>
        <dbReference type="Proteomes" id="UP000308705"/>
    </source>
</evidence>
<reference evidence="1 2" key="1">
    <citation type="submission" date="2019-04" db="EMBL/GenBank/DDBJ databases">
        <title>Herbidospora sp. NEAU-GS14.nov., a novel actinomycete isolated from soil.</title>
        <authorList>
            <person name="Han L."/>
        </authorList>
    </citation>
    <scope>NUCLEOTIDE SEQUENCE [LARGE SCALE GENOMIC DNA]</scope>
    <source>
        <strain evidence="1 2">NEAU-GS14</strain>
    </source>
</reference>
<evidence type="ECO:0000313" key="1">
    <source>
        <dbReference type="EMBL" id="TKK85426.1"/>
    </source>
</evidence>
<keyword evidence="2" id="KW-1185">Reference proteome</keyword>
<dbReference type="EMBL" id="SZQA01000027">
    <property type="protein sequence ID" value="TKK85426.1"/>
    <property type="molecule type" value="Genomic_DNA"/>
</dbReference>
<name>A0A4U3MCS1_9ACTN</name>
<comment type="caution">
    <text evidence="1">The sequence shown here is derived from an EMBL/GenBank/DDBJ whole genome shotgun (WGS) entry which is preliminary data.</text>
</comment>
<dbReference type="AlphaFoldDB" id="A0A4U3MCS1"/>
<dbReference type="OrthoDB" id="3542492at2"/>